<evidence type="ECO:0000256" key="2">
    <source>
        <dbReference type="SAM" id="Phobius"/>
    </source>
</evidence>
<dbReference type="PANTHER" id="PTHR43318:SF1">
    <property type="entry name" value="POLYSACCHARIDE BIOSYNTHESIS PROTEIN EPSC-RELATED"/>
    <property type="match status" value="1"/>
</dbReference>
<dbReference type="Pfam" id="PF02719">
    <property type="entry name" value="Polysacc_synt_2"/>
    <property type="match status" value="1"/>
</dbReference>
<keyword evidence="2" id="KW-0812">Transmembrane</keyword>
<dbReference type="Gene3D" id="3.40.50.720">
    <property type="entry name" value="NAD(P)-binding Rossmann-like Domain"/>
    <property type="match status" value="2"/>
</dbReference>
<dbReference type="Proteomes" id="UP000054997">
    <property type="component" value="Unassembled WGS sequence"/>
</dbReference>
<dbReference type="CDD" id="cd05237">
    <property type="entry name" value="UDP_invert_4-6DH_SDR_e"/>
    <property type="match status" value="1"/>
</dbReference>
<protein>
    <submittedName>
        <fullName evidence="4">Putative nucleoside-diphosphate sugar epimerase</fullName>
    </submittedName>
</protein>
<evidence type="ECO:0000259" key="3">
    <source>
        <dbReference type="Pfam" id="PF02719"/>
    </source>
</evidence>
<dbReference type="RefSeq" id="WP_058529587.1">
    <property type="nucleotide sequence ID" value="NZ_CAAAHZ010000004.1"/>
</dbReference>
<comment type="similarity">
    <text evidence="1">Belongs to the polysaccharide synthase family.</text>
</comment>
<proteinExistence type="inferred from homology"/>
<feature type="transmembrane region" description="Helical" evidence="2">
    <location>
        <begin position="12"/>
        <end position="31"/>
    </location>
</feature>
<sequence length="640" mass="72062">MKKMVFYWQKIYPKLPVLAFDILSIPVAWYMAYWLRYNMQPFPVSLTQPQILAALAMVATVQIACYYYFKVYRGLWRFSSLSDLTRILRAAISATILSIPVLYLSTLLHDIPRSVLPLYCMVLITLLCSGRLLLRSYWDQKIVSAAQDGIKRVLIIGAGQAGEGLVRDLKRTHSYLPVGFIDDNPGKRGLEVHGVRVLGSIRDMPDLVQLHLVDLIFIAIPSARSAAMRRIVNYCEQCQVPFRTLPSIQALVSGRVEVNALREVRIEDLLGRDQVELNWDKIALSVNEKRVLVTGGGGSIGSELCRQILTLAPGLLIILDNSEYNLYKIDLELRELFPDKRIELALVNVTDAVAVEELFRKFSPQVVFHAASFKHVPMLETQIRVAVHNNVLGTQIIADASAAHGVEKFILISTDKAVNPTNVMGASKRAAEIYCQNLDARVATQFITVRFGNVLGSVGSVVPLFQKQLQNGGPLTVTHPEIQRYFMTVSEACQLILQAMVNGEGGEIFVLDMGEPVKITYLAEQMIRLAGKEPGKDIAITYTGLRPGEKLFEELFHASEQLEQTAHEKLFKAKFRQIEWKELVEIFRMLNRACVLHQDDELLILLKNLIPEFHCKSLGQRFSSFKESLLPNEIQLNNKS</sequence>
<keyword evidence="5" id="KW-1185">Reference proteome</keyword>
<dbReference type="STRING" id="45068.Llon_1596"/>
<keyword evidence="2" id="KW-0472">Membrane</keyword>
<gene>
    <name evidence="4" type="ORF">Llon_1596</name>
</gene>
<feature type="domain" description="Polysaccharide biosynthesis protein CapD-like" evidence="3">
    <location>
        <begin position="291"/>
        <end position="573"/>
    </location>
</feature>
<evidence type="ECO:0000256" key="1">
    <source>
        <dbReference type="ARBA" id="ARBA00007430"/>
    </source>
</evidence>
<organism evidence="4 5">
    <name type="scientific">Legionella londiniensis</name>
    <dbReference type="NCBI Taxonomy" id="45068"/>
    <lineage>
        <taxon>Bacteria</taxon>
        <taxon>Pseudomonadati</taxon>
        <taxon>Pseudomonadota</taxon>
        <taxon>Gammaproteobacteria</taxon>
        <taxon>Legionellales</taxon>
        <taxon>Legionellaceae</taxon>
        <taxon>Legionella</taxon>
    </lineage>
</organism>
<dbReference type="InterPro" id="IPR051203">
    <property type="entry name" value="Polysaccharide_Synthase-Rel"/>
</dbReference>
<comment type="caution">
    <text evidence="4">The sequence shown here is derived from an EMBL/GenBank/DDBJ whole genome shotgun (WGS) entry which is preliminary data.</text>
</comment>
<evidence type="ECO:0000313" key="5">
    <source>
        <dbReference type="Proteomes" id="UP000054997"/>
    </source>
</evidence>
<reference evidence="4 5" key="1">
    <citation type="submission" date="2015-11" db="EMBL/GenBank/DDBJ databases">
        <title>Genomic analysis of 38 Legionella species identifies large and diverse effector repertoires.</title>
        <authorList>
            <person name="Burstein D."/>
            <person name="Amaro F."/>
            <person name="Zusman T."/>
            <person name="Lifshitz Z."/>
            <person name="Cohen O."/>
            <person name="Gilbert J.A."/>
            <person name="Pupko T."/>
            <person name="Shuman H.A."/>
            <person name="Segal G."/>
        </authorList>
    </citation>
    <scope>NUCLEOTIDE SEQUENCE [LARGE SCALE GENOMIC DNA]</scope>
    <source>
        <strain evidence="4 5">ATCC 49505</strain>
    </source>
</reference>
<feature type="transmembrane region" description="Helical" evidence="2">
    <location>
        <begin position="51"/>
        <end position="69"/>
    </location>
</feature>
<dbReference type="Pfam" id="PF13727">
    <property type="entry name" value="CoA_binding_3"/>
    <property type="match status" value="1"/>
</dbReference>
<evidence type="ECO:0000313" key="4">
    <source>
        <dbReference type="EMBL" id="KTD20710.1"/>
    </source>
</evidence>
<name>A0A0W0VLK4_9GAMM</name>
<dbReference type="PATRIC" id="fig|45068.5.peg.1732"/>
<keyword evidence="2" id="KW-1133">Transmembrane helix</keyword>
<dbReference type="OrthoDB" id="9803111at2"/>
<dbReference type="SUPFAM" id="SSF51735">
    <property type="entry name" value="NAD(P)-binding Rossmann-fold domains"/>
    <property type="match status" value="2"/>
</dbReference>
<dbReference type="InterPro" id="IPR036291">
    <property type="entry name" value="NAD(P)-bd_dom_sf"/>
</dbReference>
<accession>A0A0W0VLK4</accession>
<dbReference type="EMBL" id="LNYK01000019">
    <property type="protein sequence ID" value="KTD20710.1"/>
    <property type="molecule type" value="Genomic_DNA"/>
</dbReference>
<dbReference type="AlphaFoldDB" id="A0A0W0VLK4"/>
<dbReference type="PANTHER" id="PTHR43318">
    <property type="entry name" value="UDP-N-ACETYLGLUCOSAMINE 4,6-DEHYDRATASE"/>
    <property type="match status" value="1"/>
</dbReference>
<dbReference type="InterPro" id="IPR003869">
    <property type="entry name" value="Polysac_CapD-like"/>
</dbReference>
<feature type="transmembrane region" description="Helical" evidence="2">
    <location>
        <begin position="90"/>
        <end position="109"/>
    </location>
</feature>